<comment type="caution">
    <text evidence="1">The sequence shown here is derived from an EMBL/GenBank/DDBJ whole genome shotgun (WGS) entry which is preliminary data.</text>
</comment>
<accession>A0ABV5AW43</accession>
<dbReference type="Proteomes" id="UP001580346">
    <property type="component" value="Unassembled WGS sequence"/>
</dbReference>
<name>A0ABV5AW43_9BACL</name>
<reference evidence="1 2" key="1">
    <citation type="submission" date="2024-09" db="EMBL/GenBank/DDBJ databases">
        <title>Paenibacillus zeirhizospherea sp. nov., isolated from surface of the maize (Zea mays) roots in a horticulture field, Hungary.</title>
        <authorList>
            <person name="Marton D."/>
            <person name="Farkas M."/>
            <person name="Bedics A."/>
            <person name="Toth E."/>
            <person name="Tancsics A."/>
            <person name="Boka K."/>
            <person name="Maroti G."/>
            <person name="Kriszt B."/>
            <person name="Cserhati M."/>
        </authorList>
    </citation>
    <scope>NUCLEOTIDE SEQUENCE [LARGE SCALE GENOMIC DNA]</scope>
    <source>
        <strain evidence="1 2">KCTC 33519</strain>
    </source>
</reference>
<sequence>MDNKAENTRHHECDQIINFNKKYRENKPSSYAKPEDDKVYIMKDSIGPWELCFSYPVDEYDCEDVDSVEILHCPYCGEKLI</sequence>
<dbReference type="RefSeq" id="WP_375356243.1">
    <property type="nucleotide sequence ID" value="NZ_JBHHMI010000013.1"/>
</dbReference>
<dbReference type="EMBL" id="JBHHMI010000013">
    <property type="protein sequence ID" value="MFB5268114.1"/>
    <property type="molecule type" value="Genomic_DNA"/>
</dbReference>
<gene>
    <name evidence="1" type="ORF">ACE41H_15205</name>
</gene>
<proteinExistence type="predicted"/>
<protein>
    <submittedName>
        <fullName evidence="1">Uncharacterized protein</fullName>
    </submittedName>
</protein>
<keyword evidence="2" id="KW-1185">Reference proteome</keyword>
<evidence type="ECO:0000313" key="2">
    <source>
        <dbReference type="Proteomes" id="UP001580346"/>
    </source>
</evidence>
<organism evidence="1 2">
    <name type="scientific">Paenibacillus enshidis</name>
    <dbReference type="NCBI Taxonomy" id="1458439"/>
    <lineage>
        <taxon>Bacteria</taxon>
        <taxon>Bacillati</taxon>
        <taxon>Bacillota</taxon>
        <taxon>Bacilli</taxon>
        <taxon>Bacillales</taxon>
        <taxon>Paenibacillaceae</taxon>
        <taxon>Paenibacillus</taxon>
    </lineage>
</organism>
<evidence type="ECO:0000313" key="1">
    <source>
        <dbReference type="EMBL" id="MFB5268114.1"/>
    </source>
</evidence>